<dbReference type="EMBL" id="CM002876">
    <property type="protein sequence ID" value="KFK24614.1"/>
    <property type="molecule type" value="Genomic_DNA"/>
</dbReference>
<keyword evidence="3" id="KW-1185">Reference proteome</keyword>
<sequence length="124" mass="13964">MAISHVQPLLLLLASLFFLPGLRAIPVVDYNDCTEVSARVAITSVDVFRDHDYTSFNISASTDWPITRGELVMVSRPEIYSFLLPYRPTNGFTVHIIATREYQELICLTFKFHLHGSASMASVE</sequence>
<proteinExistence type="predicted"/>
<organism evidence="2 3">
    <name type="scientific">Arabis alpina</name>
    <name type="common">Alpine rock-cress</name>
    <dbReference type="NCBI Taxonomy" id="50452"/>
    <lineage>
        <taxon>Eukaryota</taxon>
        <taxon>Viridiplantae</taxon>
        <taxon>Streptophyta</taxon>
        <taxon>Embryophyta</taxon>
        <taxon>Tracheophyta</taxon>
        <taxon>Spermatophyta</taxon>
        <taxon>Magnoliopsida</taxon>
        <taxon>eudicotyledons</taxon>
        <taxon>Gunneridae</taxon>
        <taxon>Pentapetalae</taxon>
        <taxon>rosids</taxon>
        <taxon>malvids</taxon>
        <taxon>Brassicales</taxon>
        <taxon>Brassicaceae</taxon>
        <taxon>Arabideae</taxon>
        <taxon>Arabis</taxon>
    </lineage>
</organism>
<evidence type="ECO:0000313" key="2">
    <source>
        <dbReference type="EMBL" id="KFK24614.1"/>
    </source>
</evidence>
<protein>
    <recommendedName>
        <fullName evidence="4">MD-2-related lipid-recognition domain-containing protein</fullName>
    </recommendedName>
</protein>
<evidence type="ECO:0000256" key="1">
    <source>
        <dbReference type="SAM" id="SignalP"/>
    </source>
</evidence>
<name>A0A087G412_ARAAL</name>
<feature type="signal peptide" evidence="1">
    <location>
        <begin position="1"/>
        <end position="24"/>
    </location>
</feature>
<keyword evidence="1" id="KW-0732">Signal</keyword>
<accession>A0A087G412</accession>
<evidence type="ECO:0008006" key="4">
    <source>
        <dbReference type="Google" id="ProtNLM"/>
    </source>
</evidence>
<reference evidence="3" key="1">
    <citation type="journal article" date="2015" name="Nat. Plants">
        <title>Genome expansion of Arabis alpina linked with retrotransposition and reduced symmetric DNA methylation.</title>
        <authorList>
            <person name="Willing E.M."/>
            <person name="Rawat V."/>
            <person name="Mandakova T."/>
            <person name="Maumus F."/>
            <person name="James G.V."/>
            <person name="Nordstroem K.J."/>
            <person name="Becker C."/>
            <person name="Warthmann N."/>
            <person name="Chica C."/>
            <person name="Szarzynska B."/>
            <person name="Zytnicki M."/>
            <person name="Albani M.C."/>
            <person name="Kiefer C."/>
            <person name="Bergonzi S."/>
            <person name="Castaings L."/>
            <person name="Mateos J.L."/>
            <person name="Berns M.C."/>
            <person name="Bujdoso N."/>
            <person name="Piofczyk T."/>
            <person name="de Lorenzo L."/>
            <person name="Barrero-Sicilia C."/>
            <person name="Mateos I."/>
            <person name="Piednoel M."/>
            <person name="Hagmann J."/>
            <person name="Chen-Min-Tao R."/>
            <person name="Iglesias-Fernandez R."/>
            <person name="Schuster S.C."/>
            <person name="Alonso-Blanco C."/>
            <person name="Roudier F."/>
            <person name="Carbonero P."/>
            <person name="Paz-Ares J."/>
            <person name="Davis S.J."/>
            <person name="Pecinka A."/>
            <person name="Quesneville H."/>
            <person name="Colot V."/>
            <person name="Lysak M.A."/>
            <person name="Weigel D."/>
            <person name="Coupland G."/>
            <person name="Schneeberger K."/>
        </authorList>
    </citation>
    <scope>NUCLEOTIDE SEQUENCE [LARGE SCALE GENOMIC DNA]</scope>
    <source>
        <strain evidence="3">cv. Pajares</strain>
    </source>
</reference>
<dbReference type="Proteomes" id="UP000029120">
    <property type="component" value="Chromosome 8"/>
</dbReference>
<gene>
    <name evidence="2" type="ordered locus">AALP_Aa8g002000</name>
</gene>
<dbReference type="Gramene" id="KFK24614">
    <property type="protein sequence ID" value="KFK24614"/>
    <property type="gene ID" value="AALP_AA8G002000"/>
</dbReference>
<dbReference type="AlphaFoldDB" id="A0A087G412"/>
<evidence type="ECO:0000313" key="3">
    <source>
        <dbReference type="Proteomes" id="UP000029120"/>
    </source>
</evidence>
<feature type="chain" id="PRO_5001821542" description="MD-2-related lipid-recognition domain-containing protein" evidence="1">
    <location>
        <begin position="25"/>
        <end position="124"/>
    </location>
</feature>